<accession>A0A291B7W4</accession>
<dbReference type="KEGG" id="elux:BTN50_0556"/>
<evidence type="ECO:0008006" key="3">
    <source>
        <dbReference type="Google" id="ProtNLM"/>
    </source>
</evidence>
<name>A0A291B7W4_9GAMM</name>
<sequence>MRAKTVNVTFKTKNKGTSQHLAINSTEIKICIKSFLLN</sequence>
<reference evidence="2" key="1">
    <citation type="submission" date="2017-04" db="EMBL/GenBank/DDBJ databases">
        <title>Genome evolution of the luminous symbionts of deep sea anglerfish.</title>
        <authorList>
            <person name="Hendry T.A."/>
        </authorList>
    </citation>
    <scope>NUCLEOTIDE SEQUENCE [LARGE SCALE GENOMIC DNA]</scope>
</reference>
<dbReference type="Proteomes" id="UP000218160">
    <property type="component" value="Chromosome 1"/>
</dbReference>
<evidence type="ECO:0000313" key="1">
    <source>
        <dbReference type="EMBL" id="ATF09083.1"/>
    </source>
</evidence>
<gene>
    <name evidence="1" type="ORF">BTN50_0556</name>
</gene>
<keyword evidence="2" id="KW-1185">Reference proteome</keyword>
<dbReference type="AlphaFoldDB" id="A0A291B7W4"/>
<proteinExistence type="predicted"/>
<dbReference type="EMBL" id="CP020660">
    <property type="protein sequence ID" value="ATF09083.1"/>
    <property type="molecule type" value="Genomic_DNA"/>
</dbReference>
<protein>
    <recommendedName>
        <fullName evidence="3">Mobile element protein</fullName>
    </recommendedName>
</protein>
<evidence type="ECO:0000313" key="2">
    <source>
        <dbReference type="Proteomes" id="UP000218160"/>
    </source>
</evidence>
<organism evidence="1 2">
    <name type="scientific">Candidatus Enterovibrio altilux</name>
    <dbReference type="NCBI Taxonomy" id="1927128"/>
    <lineage>
        <taxon>Bacteria</taxon>
        <taxon>Pseudomonadati</taxon>
        <taxon>Pseudomonadota</taxon>
        <taxon>Gammaproteobacteria</taxon>
        <taxon>Vibrionales</taxon>
        <taxon>Vibrionaceae</taxon>
        <taxon>Enterovibrio</taxon>
    </lineage>
</organism>